<dbReference type="EMBL" id="FN392257">
    <property type="protein sequence ID" value="CAY61884.1"/>
    <property type="molecule type" value="mRNA"/>
</dbReference>
<accession>C9X4H9</accession>
<sequence length="60" mass="7006">MHISLFILILFSLTVINPIFFDMNVEAGCPELMCARNCRKRKAFESCLKSNDCKCSRYRK</sequence>
<feature type="signal peptide" evidence="1">
    <location>
        <begin position="1"/>
        <end position="16"/>
    </location>
</feature>
<proteinExistence type="evidence at transcript level"/>
<evidence type="ECO:0000313" key="2">
    <source>
        <dbReference type="EMBL" id="CAY61884.1"/>
    </source>
</evidence>
<name>C9X4H9_TITDI</name>
<dbReference type="AlphaFoldDB" id="C9X4H9"/>
<feature type="non-terminal residue" evidence="2">
    <location>
        <position position="1"/>
    </location>
</feature>
<protein>
    <recommendedName>
        <fullName evidence="3">Potassium channel toxin</fullName>
    </recommendedName>
</protein>
<feature type="chain" id="PRO_5003003364" description="Potassium channel toxin" evidence="1">
    <location>
        <begin position="17"/>
        <end position="60"/>
    </location>
</feature>
<organism evidence="2">
    <name type="scientific">Tityus discrepans</name>
    <name type="common">Venezuelan scorpion</name>
    <dbReference type="NCBI Taxonomy" id="57059"/>
    <lineage>
        <taxon>Eukaryota</taxon>
        <taxon>Metazoa</taxon>
        <taxon>Ecdysozoa</taxon>
        <taxon>Arthropoda</taxon>
        <taxon>Chelicerata</taxon>
        <taxon>Arachnida</taxon>
        <taxon>Scorpiones</taxon>
        <taxon>Buthida</taxon>
        <taxon>Buthoidea</taxon>
        <taxon>Buthidae</taxon>
        <taxon>Tityus</taxon>
    </lineage>
</organism>
<evidence type="ECO:0008006" key="3">
    <source>
        <dbReference type="Google" id="ProtNLM"/>
    </source>
</evidence>
<evidence type="ECO:0000256" key="1">
    <source>
        <dbReference type="SAM" id="SignalP"/>
    </source>
</evidence>
<reference evidence="2" key="1">
    <citation type="submission" date="2009-05" db="EMBL/GenBank/DDBJ databases">
        <title>Molecular cloning and nucleotide sequence analysis of genes from Tityus discrepans cDNA library.</title>
        <authorList>
            <person name="D'Suze G."/>
            <person name="Schwartz E.F."/>
            <person name="Garcia B.I."/>
            <person name="Sevcik C."/>
            <person name="Possani L.D."/>
        </authorList>
    </citation>
    <scope>NUCLEOTIDE SEQUENCE</scope>
    <source>
        <tissue evidence="2">Venom gland</tissue>
    </source>
</reference>
<keyword evidence="1" id="KW-0732">Signal</keyword>